<accession>A0AC35GDB9</accession>
<name>A0AC35GDB9_9BILA</name>
<evidence type="ECO:0000313" key="1">
    <source>
        <dbReference type="Proteomes" id="UP000887580"/>
    </source>
</evidence>
<reference evidence="2" key="1">
    <citation type="submission" date="2022-11" db="UniProtKB">
        <authorList>
            <consortium name="WormBaseParasite"/>
        </authorList>
    </citation>
    <scope>IDENTIFICATION</scope>
</reference>
<protein>
    <submittedName>
        <fullName evidence="2">Major facilitator superfamily (MFS) profile domain-containing protein</fullName>
    </submittedName>
</protein>
<organism evidence="1 2">
    <name type="scientific">Panagrolaimus sp. PS1159</name>
    <dbReference type="NCBI Taxonomy" id="55785"/>
    <lineage>
        <taxon>Eukaryota</taxon>
        <taxon>Metazoa</taxon>
        <taxon>Ecdysozoa</taxon>
        <taxon>Nematoda</taxon>
        <taxon>Chromadorea</taxon>
        <taxon>Rhabditida</taxon>
        <taxon>Tylenchina</taxon>
        <taxon>Panagrolaimomorpha</taxon>
        <taxon>Panagrolaimoidea</taxon>
        <taxon>Panagrolaimidae</taxon>
        <taxon>Panagrolaimus</taxon>
    </lineage>
</organism>
<evidence type="ECO:0000313" key="2">
    <source>
        <dbReference type="WBParaSite" id="PS1159_v2.g3834.t1"/>
    </source>
</evidence>
<dbReference type="Proteomes" id="UP000887580">
    <property type="component" value="Unplaced"/>
</dbReference>
<sequence length="117" mass="12743">MQILVSEGIATILLPLCAKIGFLPVLIARGFQGIGVGMAFAFIGYIAAAWSPIKSNGIFLCALTSYNQLAPLITMPLAGFSCSSIFGWQGIYYLFGFLTLIVCAVFYYIYTDTPRKH</sequence>
<dbReference type="WBParaSite" id="PS1159_v2.g3834.t1">
    <property type="protein sequence ID" value="PS1159_v2.g3834.t1"/>
    <property type="gene ID" value="PS1159_v2.g3834"/>
</dbReference>
<proteinExistence type="predicted"/>